<proteinExistence type="predicted"/>
<dbReference type="AlphaFoldDB" id="A0A223V2D5"/>
<keyword evidence="2" id="KW-1185">Reference proteome</keyword>
<dbReference type="Pfam" id="PF05336">
    <property type="entry name" value="rhaM"/>
    <property type="match status" value="1"/>
</dbReference>
<dbReference type="RefSeq" id="WP_094996181.1">
    <property type="nucleotide sequence ID" value="NZ_BMJL01000001.1"/>
</dbReference>
<protein>
    <submittedName>
        <fullName evidence="1">L-fucose mutarotase</fullName>
    </submittedName>
</protein>
<dbReference type="Gene3D" id="3.30.70.100">
    <property type="match status" value="1"/>
</dbReference>
<dbReference type="EMBL" id="CP022957">
    <property type="protein sequence ID" value="ASV29555.1"/>
    <property type="molecule type" value="Genomic_DNA"/>
</dbReference>
<organism evidence="1 2">
    <name type="scientific">Maribacter cobaltidurans</name>
    <dbReference type="NCBI Taxonomy" id="1178778"/>
    <lineage>
        <taxon>Bacteria</taxon>
        <taxon>Pseudomonadati</taxon>
        <taxon>Bacteroidota</taxon>
        <taxon>Flavobacteriia</taxon>
        <taxon>Flavobacteriales</taxon>
        <taxon>Flavobacteriaceae</taxon>
        <taxon>Maribacter</taxon>
    </lineage>
</organism>
<evidence type="ECO:0000313" key="1">
    <source>
        <dbReference type="EMBL" id="ASV29555.1"/>
    </source>
</evidence>
<name>A0A223V2D5_9FLAO</name>
<accession>A0A223V2D5</accession>
<dbReference type="PANTHER" id="PTHR43239">
    <property type="entry name" value="UPF0734 PROTEIN DDB_G0273871/DDB_G0273177"/>
    <property type="match status" value="1"/>
</dbReference>
<dbReference type="Proteomes" id="UP000215244">
    <property type="component" value="Chromosome"/>
</dbReference>
<dbReference type="GO" id="GO:0016857">
    <property type="term" value="F:racemase and epimerase activity, acting on carbohydrates and derivatives"/>
    <property type="evidence" value="ECO:0007669"/>
    <property type="project" value="InterPro"/>
</dbReference>
<gene>
    <name evidence="1" type="ORF">CJ263_04590</name>
</gene>
<dbReference type="InterPro" id="IPR011008">
    <property type="entry name" value="Dimeric_a/b-barrel"/>
</dbReference>
<dbReference type="KEGG" id="marb:CJ263_04590"/>
<dbReference type="PANTHER" id="PTHR43239:SF1">
    <property type="entry name" value="UPF0734 PROTEIN DDB_G0273871_DDB_G0273177"/>
    <property type="match status" value="1"/>
</dbReference>
<sequence>MKTTRRFCYACDLVKDSKIIAQYREYHSEGKVWPEITDSIKAAGIVDMEIYLVENHLFMIVEVDDTFSPERKRKMDEGNPKVQEWEQLMWKFQQALPSALEGEKWVATECIFKLR</sequence>
<dbReference type="OrthoDB" id="1430580at2"/>
<dbReference type="InterPro" id="IPR052996">
    <property type="entry name" value="Carb_Metab_Mutarotase"/>
</dbReference>
<reference evidence="1 2" key="1">
    <citation type="submission" date="2017-08" db="EMBL/GenBank/DDBJ databases">
        <title>The complete genome sequence of Maribacter sp. B1, isolated from deep-sea sediment.</title>
        <authorList>
            <person name="Wu Y.-H."/>
            <person name="Cheng H."/>
            <person name="Xu X.-W."/>
        </authorList>
    </citation>
    <scope>NUCLEOTIDE SEQUENCE [LARGE SCALE GENOMIC DNA]</scope>
    <source>
        <strain evidence="1 2">B1</strain>
    </source>
</reference>
<dbReference type="InterPro" id="IPR008000">
    <property type="entry name" value="Rham/fucose_mutarotase"/>
</dbReference>
<evidence type="ECO:0000313" key="2">
    <source>
        <dbReference type="Proteomes" id="UP000215244"/>
    </source>
</evidence>
<dbReference type="SUPFAM" id="SSF54909">
    <property type="entry name" value="Dimeric alpha+beta barrel"/>
    <property type="match status" value="1"/>
</dbReference>